<keyword evidence="2" id="KW-1185">Reference proteome</keyword>
<evidence type="ECO:0000313" key="2">
    <source>
        <dbReference type="Proteomes" id="UP001601059"/>
    </source>
</evidence>
<gene>
    <name evidence="1" type="ORF">ACFYKX_21440</name>
</gene>
<dbReference type="Proteomes" id="UP001601059">
    <property type="component" value="Unassembled WGS sequence"/>
</dbReference>
<dbReference type="SUPFAM" id="SSF51735">
    <property type="entry name" value="NAD(P)-binding Rossmann-fold domains"/>
    <property type="match status" value="1"/>
</dbReference>
<evidence type="ECO:0000313" key="1">
    <source>
        <dbReference type="EMBL" id="MFE8703149.1"/>
    </source>
</evidence>
<dbReference type="Gene3D" id="3.40.50.720">
    <property type="entry name" value="NAD(P)-binding Rossmann-like Domain"/>
    <property type="match status" value="1"/>
</dbReference>
<comment type="caution">
    <text evidence="1">The sequence shown here is derived from an EMBL/GenBank/DDBJ whole genome shotgun (WGS) entry which is preliminary data.</text>
</comment>
<dbReference type="RefSeq" id="WP_389363430.1">
    <property type="nucleotide sequence ID" value="NZ_JBIACK010000013.1"/>
</dbReference>
<dbReference type="EMBL" id="JBIACK010000013">
    <property type="protein sequence ID" value="MFE8703149.1"/>
    <property type="molecule type" value="Genomic_DNA"/>
</dbReference>
<accession>A0ABW6KHC1</accession>
<dbReference type="InterPro" id="IPR036291">
    <property type="entry name" value="NAD(P)-bd_dom_sf"/>
</dbReference>
<proteinExistence type="predicted"/>
<protein>
    <submittedName>
        <fullName evidence="1">Short-chain dehydrogenase</fullName>
    </submittedName>
</protein>
<sequence length="183" mass="21147">MKKHALVIGGTGMLKGVVTWLHEQGYVVSVVGRQKHKYERMMKETELDSRVHFIEVDYFILEDFKQKIIEAVDTMGPISLCITWMRSDAVTGFDWLKSYLMEEKADVELYEIKGSHASRIPFSPVTSEAFVWKRIILGFKIEGKESRWLMNKEISNGVIESIENKHDLHIVGVVEPWGNRPSY</sequence>
<reference evidence="1 2" key="1">
    <citation type="submission" date="2024-08" db="EMBL/GenBank/DDBJ databases">
        <title>Two novel Cytobacillus novel species.</title>
        <authorList>
            <person name="Liu G."/>
        </authorList>
    </citation>
    <scope>NUCLEOTIDE SEQUENCE [LARGE SCALE GENOMIC DNA]</scope>
    <source>
        <strain evidence="1 2">FJAT-54145</strain>
    </source>
</reference>
<organism evidence="1 2">
    <name type="scientific">Cytobacillus spartinae</name>
    <dbReference type="NCBI Taxonomy" id="3299023"/>
    <lineage>
        <taxon>Bacteria</taxon>
        <taxon>Bacillati</taxon>
        <taxon>Bacillota</taxon>
        <taxon>Bacilli</taxon>
        <taxon>Bacillales</taxon>
        <taxon>Bacillaceae</taxon>
        <taxon>Cytobacillus</taxon>
    </lineage>
</organism>
<name>A0ABW6KHC1_9BACI</name>